<name>A0A0S3PZF1_9BRAD</name>
<evidence type="ECO:0000259" key="5">
    <source>
        <dbReference type="Pfam" id="PF00496"/>
    </source>
</evidence>
<protein>
    <submittedName>
        <fullName evidence="6">Dipeptide-binding protein DppE</fullName>
    </submittedName>
</protein>
<dbReference type="AlphaFoldDB" id="A0A0S3PZF1"/>
<evidence type="ECO:0000313" key="7">
    <source>
        <dbReference type="Proteomes" id="UP000236884"/>
    </source>
</evidence>
<dbReference type="KEGG" id="vgo:GJW-30_1_03857"/>
<dbReference type="Proteomes" id="UP000236884">
    <property type="component" value="Chromosome"/>
</dbReference>
<dbReference type="SUPFAM" id="SSF53850">
    <property type="entry name" value="Periplasmic binding protein-like II"/>
    <property type="match status" value="1"/>
</dbReference>
<keyword evidence="3 4" id="KW-0732">Signal</keyword>
<dbReference type="InterPro" id="IPR000914">
    <property type="entry name" value="SBP_5_dom"/>
</dbReference>
<dbReference type="Pfam" id="PF00496">
    <property type="entry name" value="SBP_bac_5"/>
    <property type="match status" value="1"/>
</dbReference>
<dbReference type="PANTHER" id="PTHR30290:SF38">
    <property type="entry name" value="D,D-DIPEPTIDE-BINDING PERIPLASMIC PROTEIN DDPA-RELATED"/>
    <property type="match status" value="1"/>
</dbReference>
<feature type="domain" description="Solute-binding protein family 5" evidence="5">
    <location>
        <begin position="65"/>
        <end position="424"/>
    </location>
</feature>
<dbReference type="EMBL" id="AP014946">
    <property type="protein sequence ID" value="BAT61300.1"/>
    <property type="molecule type" value="Genomic_DNA"/>
</dbReference>
<dbReference type="RefSeq" id="WP_096358015.1">
    <property type="nucleotide sequence ID" value="NZ_AP014946.1"/>
</dbReference>
<dbReference type="InterPro" id="IPR039424">
    <property type="entry name" value="SBP_5"/>
</dbReference>
<evidence type="ECO:0000313" key="6">
    <source>
        <dbReference type="EMBL" id="BAT61300.1"/>
    </source>
</evidence>
<dbReference type="CDD" id="cd08502">
    <property type="entry name" value="PBP2_NikA_DppA_OppA_like_16"/>
    <property type="match status" value="1"/>
</dbReference>
<feature type="chain" id="PRO_5006615956" evidence="4">
    <location>
        <begin position="23"/>
        <end position="520"/>
    </location>
</feature>
<dbReference type="Gene3D" id="3.90.76.10">
    <property type="entry name" value="Dipeptide-binding Protein, Domain 1"/>
    <property type="match status" value="1"/>
</dbReference>
<dbReference type="GO" id="GO:1904680">
    <property type="term" value="F:peptide transmembrane transporter activity"/>
    <property type="evidence" value="ECO:0007669"/>
    <property type="project" value="TreeGrafter"/>
</dbReference>
<sequence length="520" mass="57614">MHWSKRIALATLIAALPHQAPAQTLRAAMSSDIKILDPIWVSAAITRVHAYMIYDTLFALDAKGEVKPQMVDRYDVSSDNLTYTFTLREGLLWHDGKPVTAEDCIASIKRWSARDALGQKLTSFIESMTASSERVFEIKLKTPTGLLLFGLAKPAGIVPYMMPKRVAETDALTQITDYTGSGPFVFKKDEWKPGNKVVYVKFDKYKPRPEPISYFAGGKVAKVSRVEWVVIADTQQAVNSLLQGEVDLMEVVPHDLQVLLKDNSDTRIVPRAAAAIQYVFRPNHLTKPFDNAKIRLAAAYALNQKDFLDAAVGEPEFYKQCKSIYPCDTALATQKGMTDLLESNFEKSRALLKEANYNGAPVVLLHSTDLSSLTNLAPVAKALLEKGGFKVDMQSMDWQTLLSRTTKKDPADAGGWSAYMTSFPIADVINPATLLPLAANCEKAFAGWPCDEGIEALRDGYIRETDPAKQRAIAEALQVRERDVVTHLPIGQYYNVSGFSKKITGFSDAASFAFWGLEKR</sequence>
<reference evidence="6 7" key="1">
    <citation type="submission" date="2015-08" db="EMBL/GenBank/DDBJ databases">
        <title>Investigation of the bacterial diversity of lava forest soil.</title>
        <authorList>
            <person name="Lee J.S."/>
        </authorList>
    </citation>
    <scope>NUCLEOTIDE SEQUENCE [LARGE SCALE GENOMIC DNA]</scope>
    <source>
        <strain evidence="6 7">GJW-30</strain>
    </source>
</reference>
<evidence type="ECO:0000256" key="1">
    <source>
        <dbReference type="ARBA" id="ARBA00004418"/>
    </source>
</evidence>
<gene>
    <name evidence="6" type="primary">dppE_2</name>
    <name evidence="6" type="ORF">GJW-30_1_03857</name>
</gene>
<evidence type="ECO:0000256" key="2">
    <source>
        <dbReference type="ARBA" id="ARBA00005695"/>
    </source>
</evidence>
<comment type="similarity">
    <text evidence="2">Belongs to the bacterial solute-binding protein 5 family.</text>
</comment>
<comment type="subcellular location">
    <subcellularLocation>
        <location evidence="1">Periplasm</location>
    </subcellularLocation>
</comment>
<feature type="signal peptide" evidence="4">
    <location>
        <begin position="1"/>
        <end position="22"/>
    </location>
</feature>
<dbReference type="OrthoDB" id="9803988at2"/>
<evidence type="ECO:0000256" key="3">
    <source>
        <dbReference type="ARBA" id="ARBA00022729"/>
    </source>
</evidence>
<dbReference type="GO" id="GO:0015833">
    <property type="term" value="P:peptide transport"/>
    <property type="evidence" value="ECO:0007669"/>
    <property type="project" value="TreeGrafter"/>
</dbReference>
<organism evidence="6 7">
    <name type="scientific">Variibacter gotjawalensis</name>
    <dbReference type="NCBI Taxonomy" id="1333996"/>
    <lineage>
        <taxon>Bacteria</taxon>
        <taxon>Pseudomonadati</taxon>
        <taxon>Pseudomonadota</taxon>
        <taxon>Alphaproteobacteria</taxon>
        <taxon>Hyphomicrobiales</taxon>
        <taxon>Nitrobacteraceae</taxon>
        <taxon>Variibacter</taxon>
    </lineage>
</organism>
<accession>A0A0S3PZF1</accession>
<dbReference type="Gene3D" id="3.10.105.10">
    <property type="entry name" value="Dipeptide-binding Protein, Domain 3"/>
    <property type="match status" value="1"/>
</dbReference>
<dbReference type="PANTHER" id="PTHR30290">
    <property type="entry name" value="PERIPLASMIC BINDING COMPONENT OF ABC TRANSPORTER"/>
    <property type="match status" value="1"/>
</dbReference>
<dbReference type="Gene3D" id="3.40.190.10">
    <property type="entry name" value="Periplasmic binding protein-like II"/>
    <property type="match status" value="1"/>
</dbReference>
<keyword evidence="7" id="KW-1185">Reference proteome</keyword>
<proteinExistence type="inferred from homology"/>
<evidence type="ECO:0000256" key="4">
    <source>
        <dbReference type="SAM" id="SignalP"/>
    </source>
</evidence>